<proteinExistence type="predicted"/>
<evidence type="ECO:0000256" key="1">
    <source>
        <dbReference type="SAM" id="Phobius"/>
    </source>
</evidence>
<dbReference type="AlphaFoldDB" id="A0AAD4NCK4"/>
<dbReference type="EMBL" id="JAKKPZ010000003">
    <property type="protein sequence ID" value="KAI1723335.1"/>
    <property type="molecule type" value="Genomic_DNA"/>
</dbReference>
<protein>
    <submittedName>
        <fullName evidence="2">KASH (Klarsicht/ANC-1/Syne Homology) Domain Protein</fullName>
    </submittedName>
</protein>
<evidence type="ECO:0000313" key="3">
    <source>
        <dbReference type="Proteomes" id="UP001201812"/>
    </source>
</evidence>
<dbReference type="Proteomes" id="UP001201812">
    <property type="component" value="Unassembled WGS sequence"/>
</dbReference>
<evidence type="ECO:0000313" key="2">
    <source>
        <dbReference type="EMBL" id="KAI1723335.1"/>
    </source>
</evidence>
<reference evidence="2" key="1">
    <citation type="submission" date="2022-01" db="EMBL/GenBank/DDBJ databases">
        <title>Genome Sequence Resource for Two Populations of Ditylenchus destructor, the Migratory Endoparasitic Phytonematode.</title>
        <authorList>
            <person name="Zhang H."/>
            <person name="Lin R."/>
            <person name="Xie B."/>
        </authorList>
    </citation>
    <scope>NUCLEOTIDE SEQUENCE</scope>
    <source>
        <strain evidence="2">BazhouSP</strain>
    </source>
</reference>
<comment type="caution">
    <text evidence="2">The sequence shown here is derived from an EMBL/GenBank/DDBJ whole genome shotgun (WGS) entry which is preliminary data.</text>
</comment>
<keyword evidence="3" id="KW-1185">Reference proteome</keyword>
<keyword evidence="1" id="KW-1133">Transmembrane helix</keyword>
<gene>
    <name evidence="2" type="ORF">DdX_03490</name>
</gene>
<name>A0AAD4NCK4_9BILA</name>
<feature type="transmembrane region" description="Helical" evidence="1">
    <location>
        <begin position="115"/>
        <end position="135"/>
    </location>
</feature>
<keyword evidence="1" id="KW-0472">Membrane</keyword>
<accession>A0AAD4NCK4</accession>
<sequence length="157" mass="17793">MIGASFNRGLLATKTLGSKLILRGIAVHPVTGKKPPTLEEFDPLNPGDWQIGVGGKMLPRLPIGTKCGKLVMGKYGLRNPDYDEYLEAHQKGLDSPDNLFGSEDATPWDRRWRDVAWYLSVAALVIGLFQFYQLATQELWWPWSAWHEKRKKERGDV</sequence>
<organism evidence="2 3">
    <name type="scientific">Ditylenchus destructor</name>
    <dbReference type="NCBI Taxonomy" id="166010"/>
    <lineage>
        <taxon>Eukaryota</taxon>
        <taxon>Metazoa</taxon>
        <taxon>Ecdysozoa</taxon>
        <taxon>Nematoda</taxon>
        <taxon>Chromadorea</taxon>
        <taxon>Rhabditida</taxon>
        <taxon>Tylenchina</taxon>
        <taxon>Tylenchomorpha</taxon>
        <taxon>Sphaerularioidea</taxon>
        <taxon>Anguinidae</taxon>
        <taxon>Anguininae</taxon>
        <taxon>Ditylenchus</taxon>
    </lineage>
</organism>
<keyword evidence="1" id="KW-0812">Transmembrane</keyword>